<evidence type="ECO:0000256" key="1">
    <source>
        <dbReference type="SAM" id="Phobius"/>
    </source>
</evidence>
<evidence type="ECO:0000313" key="2">
    <source>
        <dbReference type="EMBL" id="NLR75737.1"/>
    </source>
</evidence>
<evidence type="ECO:0000313" key="3">
    <source>
        <dbReference type="Proteomes" id="UP000587991"/>
    </source>
</evidence>
<keyword evidence="1" id="KW-0812">Transmembrane</keyword>
<name>A0A847S9W7_9NEIS</name>
<feature type="transmembrane region" description="Helical" evidence="1">
    <location>
        <begin position="12"/>
        <end position="30"/>
    </location>
</feature>
<gene>
    <name evidence="2" type="ORF">HF682_11240</name>
</gene>
<protein>
    <submittedName>
        <fullName evidence="2">Uncharacterized protein</fullName>
    </submittedName>
</protein>
<accession>A0A847S9W7</accession>
<feature type="transmembrane region" description="Helical" evidence="1">
    <location>
        <begin position="50"/>
        <end position="71"/>
    </location>
</feature>
<keyword evidence="1" id="KW-1133">Transmembrane helix</keyword>
<proteinExistence type="predicted"/>
<feature type="transmembrane region" description="Helical" evidence="1">
    <location>
        <begin position="83"/>
        <end position="103"/>
    </location>
</feature>
<dbReference type="EMBL" id="JABAIM010000002">
    <property type="protein sequence ID" value="NLR75737.1"/>
    <property type="molecule type" value="Genomic_DNA"/>
</dbReference>
<dbReference type="Proteomes" id="UP000587991">
    <property type="component" value="Unassembled WGS sequence"/>
</dbReference>
<organism evidence="2 3">
    <name type="scientific">Leeia aquatica</name>
    <dbReference type="NCBI Taxonomy" id="2725557"/>
    <lineage>
        <taxon>Bacteria</taxon>
        <taxon>Pseudomonadati</taxon>
        <taxon>Pseudomonadota</taxon>
        <taxon>Betaproteobacteria</taxon>
        <taxon>Neisseriales</taxon>
        <taxon>Leeiaceae</taxon>
        <taxon>Leeia</taxon>
    </lineage>
</organism>
<feature type="transmembrane region" description="Helical" evidence="1">
    <location>
        <begin position="115"/>
        <end position="132"/>
    </location>
</feature>
<dbReference type="RefSeq" id="WP_168877381.1">
    <property type="nucleotide sequence ID" value="NZ_JABAIM010000002.1"/>
</dbReference>
<sequence>MPDPAFSRSLRNAGEGLLLCVLTSVQAFMYDTATRQRLLAQSLGYTHSDLNLYMAVLGLAGILLLWLSFIVIRLRQGSWTPGLRVLGQGGLACSVLHAGWFGYQTLLLILQQQRSVADLSLVLLLLLPLWLYRRLLAVER</sequence>
<keyword evidence="3" id="KW-1185">Reference proteome</keyword>
<comment type="caution">
    <text evidence="2">The sequence shown here is derived from an EMBL/GenBank/DDBJ whole genome shotgun (WGS) entry which is preliminary data.</text>
</comment>
<keyword evidence="1" id="KW-0472">Membrane</keyword>
<reference evidence="2 3" key="1">
    <citation type="submission" date="2020-04" db="EMBL/GenBank/DDBJ databases">
        <title>Draft genome of Leeia sp. IMCC25680.</title>
        <authorList>
            <person name="Song J."/>
            <person name="Cho J.-C."/>
        </authorList>
    </citation>
    <scope>NUCLEOTIDE SEQUENCE [LARGE SCALE GENOMIC DNA]</scope>
    <source>
        <strain evidence="2 3">IMCC25680</strain>
    </source>
</reference>
<dbReference type="AlphaFoldDB" id="A0A847S9W7"/>